<feature type="signal peptide" evidence="1">
    <location>
        <begin position="1"/>
        <end position="19"/>
    </location>
</feature>
<evidence type="ECO:0000313" key="2">
    <source>
        <dbReference type="EMBL" id="MBW86366.1"/>
    </source>
</evidence>
<dbReference type="EMBL" id="GGEC01005883">
    <property type="protein sequence ID" value="MBW86366.1"/>
    <property type="molecule type" value="Transcribed_RNA"/>
</dbReference>
<reference evidence="2" key="1">
    <citation type="submission" date="2018-02" db="EMBL/GenBank/DDBJ databases">
        <title>Rhizophora mucronata_Transcriptome.</title>
        <authorList>
            <person name="Meera S.P."/>
            <person name="Sreeshan A."/>
            <person name="Augustine A."/>
        </authorList>
    </citation>
    <scope>NUCLEOTIDE SEQUENCE</scope>
    <source>
        <tissue evidence="2">Leaf</tissue>
    </source>
</reference>
<protein>
    <recommendedName>
        <fullName evidence="3">HAT C-terminal dimerisation domain-containing protein</fullName>
    </recommendedName>
</protein>
<evidence type="ECO:0000256" key="1">
    <source>
        <dbReference type="SAM" id="SignalP"/>
    </source>
</evidence>
<dbReference type="AlphaFoldDB" id="A0A2P2IYR1"/>
<keyword evidence="1" id="KW-0732">Signal</keyword>
<evidence type="ECO:0008006" key="3">
    <source>
        <dbReference type="Google" id="ProtNLM"/>
    </source>
</evidence>
<feature type="chain" id="PRO_5015147530" description="HAT C-terminal dimerisation domain-containing protein" evidence="1">
    <location>
        <begin position="20"/>
        <end position="60"/>
    </location>
</feature>
<organism evidence="2">
    <name type="scientific">Rhizophora mucronata</name>
    <name type="common">Asiatic mangrove</name>
    <dbReference type="NCBI Taxonomy" id="61149"/>
    <lineage>
        <taxon>Eukaryota</taxon>
        <taxon>Viridiplantae</taxon>
        <taxon>Streptophyta</taxon>
        <taxon>Embryophyta</taxon>
        <taxon>Tracheophyta</taxon>
        <taxon>Spermatophyta</taxon>
        <taxon>Magnoliopsida</taxon>
        <taxon>eudicotyledons</taxon>
        <taxon>Gunneridae</taxon>
        <taxon>Pentapetalae</taxon>
        <taxon>rosids</taxon>
        <taxon>fabids</taxon>
        <taxon>Malpighiales</taxon>
        <taxon>Rhizophoraceae</taxon>
        <taxon>Rhizophora</taxon>
    </lineage>
</organism>
<proteinExistence type="predicted"/>
<sequence>MTLLLIIINVLNYLLVSSAVSIQRNFSSCRLELKRTLNHFTESGRDCFVVYQFLVYAVRN</sequence>
<accession>A0A2P2IYR1</accession>
<name>A0A2P2IYR1_RHIMU</name>